<dbReference type="Gene3D" id="3.10.50.40">
    <property type="match status" value="1"/>
</dbReference>
<evidence type="ECO:0000259" key="7">
    <source>
        <dbReference type="PROSITE" id="PS50059"/>
    </source>
</evidence>
<accession>A0A1C7D7P4</accession>
<evidence type="ECO:0000256" key="1">
    <source>
        <dbReference type="ARBA" id="ARBA00000971"/>
    </source>
</evidence>
<proteinExistence type="inferred from homology"/>
<evidence type="ECO:0000256" key="2">
    <source>
        <dbReference type="ARBA" id="ARBA00023110"/>
    </source>
</evidence>
<dbReference type="Pfam" id="PF00254">
    <property type="entry name" value="FKBP_C"/>
    <property type="match status" value="1"/>
</dbReference>
<evidence type="ECO:0000256" key="3">
    <source>
        <dbReference type="ARBA" id="ARBA00023235"/>
    </source>
</evidence>
<keyword evidence="6" id="KW-0732">Signal</keyword>
<keyword evidence="2 4" id="KW-0697">Rotamase</keyword>
<comment type="catalytic activity">
    <reaction evidence="1 4 5">
        <text>[protein]-peptidylproline (omega=180) = [protein]-peptidylproline (omega=0)</text>
        <dbReference type="Rhea" id="RHEA:16237"/>
        <dbReference type="Rhea" id="RHEA-COMP:10747"/>
        <dbReference type="Rhea" id="RHEA-COMP:10748"/>
        <dbReference type="ChEBI" id="CHEBI:83833"/>
        <dbReference type="ChEBI" id="CHEBI:83834"/>
        <dbReference type="EC" id="5.2.1.8"/>
    </reaction>
</comment>
<dbReference type="PROSITE" id="PS50059">
    <property type="entry name" value="FKBP_PPIASE"/>
    <property type="match status" value="1"/>
</dbReference>
<dbReference type="GO" id="GO:0003755">
    <property type="term" value="F:peptidyl-prolyl cis-trans isomerase activity"/>
    <property type="evidence" value="ECO:0007669"/>
    <property type="project" value="UniProtKB-UniRule"/>
</dbReference>
<evidence type="ECO:0000256" key="4">
    <source>
        <dbReference type="PROSITE-ProRule" id="PRU00277"/>
    </source>
</evidence>
<evidence type="ECO:0000313" key="9">
    <source>
        <dbReference type="Proteomes" id="UP000092698"/>
    </source>
</evidence>
<sequence length="158" mass="16642">MKHLLATAAALALALPSAASAEQAGPSDSEWLMQQQIALSSLNAKDGWSWLPGGVMWRRVAGDGTGARPTVEDTVTVHYRGTFVDGEEFDSSYKRGEPAQFPLGRLIKAWQLAIPMAGVGDTIEIAVPASMGYGAEGKGPIPGAATLMFTIELIDIAE</sequence>
<dbReference type="EMBL" id="CP016545">
    <property type="protein sequence ID" value="ANU07457.1"/>
    <property type="molecule type" value="Genomic_DNA"/>
</dbReference>
<feature type="chain" id="PRO_5008884418" description="Peptidyl-prolyl cis-trans isomerase" evidence="6">
    <location>
        <begin position="22"/>
        <end position="158"/>
    </location>
</feature>
<dbReference type="KEGG" id="anh:A6F65_01150"/>
<reference evidence="8 9" key="1">
    <citation type="submission" date="2016-07" db="EMBL/GenBank/DDBJ databases">
        <title>Complete genome sequence of Altererythrobacter namhicola JCM 16345T, containing esterase-encoding genes.</title>
        <authorList>
            <person name="Cheng H."/>
            <person name="Wu Y.-H."/>
            <person name="Jian S.-L."/>
            <person name="Huo Y.-Y."/>
            <person name="Wang C.-S."/>
            <person name="Xu X.-W."/>
        </authorList>
    </citation>
    <scope>NUCLEOTIDE SEQUENCE [LARGE SCALE GENOMIC DNA]</scope>
    <source>
        <strain evidence="8 9">JCM 16345</strain>
    </source>
</reference>
<keyword evidence="3 4" id="KW-0413">Isomerase</keyword>
<dbReference type="InterPro" id="IPR001179">
    <property type="entry name" value="PPIase_FKBP_dom"/>
</dbReference>
<organism evidence="8 9">
    <name type="scientific">Paraurantiacibacter namhicola</name>
    <dbReference type="NCBI Taxonomy" id="645517"/>
    <lineage>
        <taxon>Bacteria</taxon>
        <taxon>Pseudomonadati</taxon>
        <taxon>Pseudomonadota</taxon>
        <taxon>Alphaproteobacteria</taxon>
        <taxon>Sphingomonadales</taxon>
        <taxon>Erythrobacteraceae</taxon>
        <taxon>Paraurantiacibacter</taxon>
    </lineage>
</organism>
<dbReference type="InterPro" id="IPR044609">
    <property type="entry name" value="FKBP2/11"/>
</dbReference>
<evidence type="ECO:0000256" key="6">
    <source>
        <dbReference type="SAM" id="SignalP"/>
    </source>
</evidence>
<name>A0A1C7D7P4_9SPHN</name>
<dbReference type="Proteomes" id="UP000092698">
    <property type="component" value="Chromosome"/>
</dbReference>
<keyword evidence="9" id="KW-1185">Reference proteome</keyword>
<dbReference type="SUPFAM" id="SSF54534">
    <property type="entry name" value="FKBP-like"/>
    <property type="match status" value="1"/>
</dbReference>
<evidence type="ECO:0000313" key="8">
    <source>
        <dbReference type="EMBL" id="ANU07457.1"/>
    </source>
</evidence>
<dbReference type="STRING" id="645517.A6F65_01150"/>
<gene>
    <name evidence="8" type="primary">mip</name>
    <name evidence="8" type="ORF">A6F65_01150</name>
</gene>
<dbReference type="PANTHER" id="PTHR45779:SF7">
    <property type="entry name" value="PEPTIDYLPROLYL ISOMERASE"/>
    <property type="match status" value="1"/>
</dbReference>
<dbReference type="PANTHER" id="PTHR45779">
    <property type="entry name" value="PEPTIDYLPROLYL ISOMERASE"/>
    <property type="match status" value="1"/>
</dbReference>
<protein>
    <recommendedName>
        <fullName evidence="5">Peptidyl-prolyl cis-trans isomerase</fullName>
        <ecNumber evidence="5">5.2.1.8</ecNumber>
    </recommendedName>
</protein>
<dbReference type="RefSeq" id="WP_067786695.1">
    <property type="nucleotide sequence ID" value="NZ_CP016545.1"/>
</dbReference>
<dbReference type="EC" id="5.2.1.8" evidence="5"/>
<feature type="signal peptide" evidence="6">
    <location>
        <begin position="1"/>
        <end position="21"/>
    </location>
</feature>
<dbReference type="InterPro" id="IPR046357">
    <property type="entry name" value="PPIase_dom_sf"/>
</dbReference>
<feature type="domain" description="PPIase FKBP-type" evidence="7">
    <location>
        <begin position="72"/>
        <end position="157"/>
    </location>
</feature>
<comment type="similarity">
    <text evidence="5">Belongs to the FKBP-type PPIase family.</text>
</comment>
<evidence type="ECO:0000256" key="5">
    <source>
        <dbReference type="RuleBase" id="RU003915"/>
    </source>
</evidence>
<dbReference type="AlphaFoldDB" id="A0A1C7D7P4"/>
<dbReference type="OrthoDB" id="9812109at2"/>